<gene>
    <name evidence="1" type="ORF">OUZ56_003181</name>
</gene>
<protein>
    <submittedName>
        <fullName evidence="1">Uncharacterized protein</fullName>
    </submittedName>
</protein>
<dbReference type="EMBL" id="JAOYFB010000036">
    <property type="protein sequence ID" value="KAK4021262.1"/>
    <property type="molecule type" value="Genomic_DNA"/>
</dbReference>
<sequence length="173" mass="19094">MFAKSTAGTGSHRDGSVGQIQSLDNVICSQLDDCRVTHMSKPTVPRCYASSSTYITFLRVGVYRVLGTWNVERYAVETTVEMGGARGTAWKSPWKREEPKVVETAGGGYRVDIKIKINLRPACPTKPVYIRVLWEIITHAVKPFSTLVTCDEIPISSGGQIFCPTAATEDLFF</sequence>
<organism evidence="1 2">
    <name type="scientific">Daphnia magna</name>
    <dbReference type="NCBI Taxonomy" id="35525"/>
    <lineage>
        <taxon>Eukaryota</taxon>
        <taxon>Metazoa</taxon>
        <taxon>Ecdysozoa</taxon>
        <taxon>Arthropoda</taxon>
        <taxon>Crustacea</taxon>
        <taxon>Branchiopoda</taxon>
        <taxon>Diplostraca</taxon>
        <taxon>Cladocera</taxon>
        <taxon>Anomopoda</taxon>
        <taxon>Daphniidae</taxon>
        <taxon>Daphnia</taxon>
    </lineage>
</organism>
<keyword evidence="2" id="KW-1185">Reference proteome</keyword>
<name>A0ABR0A7Z5_9CRUS</name>
<evidence type="ECO:0000313" key="1">
    <source>
        <dbReference type="EMBL" id="KAK4021262.1"/>
    </source>
</evidence>
<comment type="caution">
    <text evidence="1">The sequence shown here is derived from an EMBL/GenBank/DDBJ whole genome shotgun (WGS) entry which is preliminary data.</text>
</comment>
<accession>A0ABR0A7Z5</accession>
<evidence type="ECO:0000313" key="2">
    <source>
        <dbReference type="Proteomes" id="UP001234178"/>
    </source>
</evidence>
<proteinExistence type="predicted"/>
<reference evidence="1 2" key="1">
    <citation type="journal article" date="2023" name="Nucleic Acids Res.">
        <title>The hologenome of Daphnia magna reveals possible DNA methylation and microbiome-mediated evolution of the host genome.</title>
        <authorList>
            <person name="Chaturvedi A."/>
            <person name="Li X."/>
            <person name="Dhandapani V."/>
            <person name="Marshall H."/>
            <person name="Kissane S."/>
            <person name="Cuenca-Cambronero M."/>
            <person name="Asole G."/>
            <person name="Calvet F."/>
            <person name="Ruiz-Romero M."/>
            <person name="Marangio P."/>
            <person name="Guigo R."/>
            <person name="Rago D."/>
            <person name="Mirbahai L."/>
            <person name="Eastwood N."/>
            <person name="Colbourne J.K."/>
            <person name="Zhou J."/>
            <person name="Mallon E."/>
            <person name="Orsini L."/>
        </authorList>
    </citation>
    <scope>NUCLEOTIDE SEQUENCE [LARGE SCALE GENOMIC DNA]</scope>
    <source>
        <strain evidence="1">LRV0_1</strain>
    </source>
</reference>
<dbReference type="Proteomes" id="UP001234178">
    <property type="component" value="Unassembled WGS sequence"/>
</dbReference>